<feature type="compositionally biased region" description="Basic residues" evidence="1">
    <location>
        <begin position="121"/>
        <end position="132"/>
    </location>
</feature>
<proteinExistence type="predicted"/>
<name>A0AAE1XT56_9LAMI</name>
<feature type="compositionally biased region" description="Basic and acidic residues" evidence="1">
    <location>
        <begin position="97"/>
        <end position="111"/>
    </location>
</feature>
<evidence type="ECO:0000313" key="2">
    <source>
        <dbReference type="EMBL" id="KAK4417147.1"/>
    </source>
</evidence>
<reference evidence="2" key="2">
    <citation type="journal article" date="2024" name="Plant">
        <title>Genomic evolution and insights into agronomic trait innovations of Sesamum species.</title>
        <authorList>
            <person name="Miao H."/>
            <person name="Wang L."/>
            <person name="Qu L."/>
            <person name="Liu H."/>
            <person name="Sun Y."/>
            <person name="Le M."/>
            <person name="Wang Q."/>
            <person name="Wei S."/>
            <person name="Zheng Y."/>
            <person name="Lin W."/>
            <person name="Duan Y."/>
            <person name="Cao H."/>
            <person name="Xiong S."/>
            <person name="Wang X."/>
            <person name="Wei L."/>
            <person name="Li C."/>
            <person name="Ma Q."/>
            <person name="Ju M."/>
            <person name="Zhao R."/>
            <person name="Li G."/>
            <person name="Mu C."/>
            <person name="Tian Q."/>
            <person name="Mei H."/>
            <person name="Zhang T."/>
            <person name="Gao T."/>
            <person name="Zhang H."/>
        </authorList>
    </citation>
    <scope>NUCLEOTIDE SEQUENCE</scope>
    <source>
        <strain evidence="2">3651</strain>
    </source>
</reference>
<dbReference type="Proteomes" id="UP001293254">
    <property type="component" value="Unassembled WGS sequence"/>
</dbReference>
<accession>A0AAE1XT56</accession>
<protein>
    <submittedName>
        <fullName evidence="2">Uncharacterized protein</fullName>
    </submittedName>
</protein>
<reference evidence="2" key="1">
    <citation type="submission" date="2020-06" db="EMBL/GenBank/DDBJ databases">
        <authorList>
            <person name="Li T."/>
            <person name="Hu X."/>
            <person name="Zhang T."/>
            <person name="Song X."/>
            <person name="Zhang H."/>
            <person name="Dai N."/>
            <person name="Sheng W."/>
            <person name="Hou X."/>
            <person name="Wei L."/>
        </authorList>
    </citation>
    <scope>NUCLEOTIDE SEQUENCE</scope>
    <source>
        <strain evidence="2">3651</strain>
        <tissue evidence="2">Leaf</tissue>
    </source>
</reference>
<dbReference type="AlphaFoldDB" id="A0AAE1XT56"/>
<keyword evidence="3" id="KW-1185">Reference proteome</keyword>
<feature type="region of interest" description="Disordered" evidence="1">
    <location>
        <begin position="1"/>
        <end position="30"/>
    </location>
</feature>
<dbReference type="EMBL" id="JACGWO010000010">
    <property type="protein sequence ID" value="KAK4417147.1"/>
    <property type="molecule type" value="Genomic_DNA"/>
</dbReference>
<feature type="region of interest" description="Disordered" evidence="1">
    <location>
        <begin position="94"/>
        <end position="132"/>
    </location>
</feature>
<evidence type="ECO:0000256" key="1">
    <source>
        <dbReference type="SAM" id="MobiDB-lite"/>
    </source>
</evidence>
<gene>
    <name evidence="2" type="ORF">Salat_2540200</name>
</gene>
<comment type="caution">
    <text evidence="2">The sequence shown here is derived from an EMBL/GenBank/DDBJ whole genome shotgun (WGS) entry which is preliminary data.</text>
</comment>
<evidence type="ECO:0000313" key="3">
    <source>
        <dbReference type="Proteomes" id="UP001293254"/>
    </source>
</evidence>
<sequence>MENVALSAEEEEPTPVFNRFQSLEEPTEEEDTLYTSFNANEEMNRVSNAIQILQQKGIQGLSNAAAIFSSNNLETFATSHTSAETNIQIAIFTDSTEVGKNKRNKSTDRATRSNKAGKTGGKAKKGKSYYSP</sequence>
<organism evidence="2 3">
    <name type="scientific">Sesamum alatum</name>
    <dbReference type="NCBI Taxonomy" id="300844"/>
    <lineage>
        <taxon>Eukaryota</taxon>
        <taxon>Viridiplantae</taxon>
        <taxon>Streptophyta</taxon>
        <taxon>Embryophyta</taxon>
        <taxon>Tracheophyta</taxon>
        <taxon>Spermatophyta</taxon>
        <taxon>Magnoliopsida</taxon>
        <taxon>eudicotyledons</taxon>
        <taxon>Gunneridae</taxon>
        <taxon>Pentapetalae</taxon>
        <taxon>asterids</taxon>
        <taxon>lamiids</taxon>
        <taxon>Lamiales</taxon>
        <taxon>Pedaliaceae</taxon>
        <taxon>Sesamum</taxon>
    </lineage>
</organism>